<protein>
    <submittedName>
        <fullName evidence="2">Uncharacterized protein</fullName>
    </submittedName>
</protein>
<dbReference type="EMBL" id="RCHU01000133">
    <property type="protein sequence ID" value="TKS13622.1"/>
    <property type="molecule type" value="Genomic_DNA"/>
</dbReference>
<dbReference type="PANTHER" id="PTHR31722:SF62">
    <property type="entry name" value="EMB|CAB62433.1"/>
    <property type="match status" value="1"/>
</dbReference>
<accession>A0A4U5QRN3</accession>
<gene>
    <name evidence="2" type="ORF">D5086_0000051160</name>
</gene>
<feature type="region of interest" description="Disordered" evidence="1">
    <location>
        <begin position="122"/>
        <end position="175"/>
    </location>
</feature>
<sequence length="175" mass="19781">MACLDMYNSEHKGYCPPMSPRISFSNDFVDSQQIMKQERSSRETPVSTDFEFSVTNYSMMSADELFFKGRLLPFKDNGSNQMQRTIRDELLVDDDQDDEVSPRPPKGSTRWKGLLGLKRSHIGSKKVDKSEGSMERSVGESRRSGFVHEEVQHSKSSQEIVSEGGSSCRDVEIGI</sequence>
<feature type="region of interest" description="Disordered" evidence="1">
    <location>
        <begin position="88"/>
        <end position="109"/>
    </location>
</feature>
<comment type="caution">
    <text evidence="2">The sequence shown here is derived from an EMBL/GenBank/DDBJ whole genome shotgun (WGS) entry which is preliminary data.</text>
</comment>
<organism evidence="2">
    <name type="scientific">Populus alba</name>
    <name type="common">White poplar</name>
    <dbReference type="NCBI Taxonomy" id="43335"/>
    <lineage>
        <taxon>Eukaryota</taxon>
        <taxon>Viridiplantae</taxon>
        <taxon>Streptophyta</taxon>
        <taxon>Embryophyta</taxon>
        <taxon>Tracheophyta</taxon>
        <taxon>Spermatophyta</taxon>
        <taxon>Magnoliopsida</taxon>
        <taxon>eudicotyledons</taxon>
        <taxon>Gunneridae</taxon>
        <taxon>Pentapetalae</taxon>
        <taxon>rosids</taxon>
        <taxon>fabids</taxon>
        <taxon>Malpighiales</taxon>
        <taxon>Salicaceae</taxon>
        <taxon>Saliceae</taxon>
        <taxon>Populus</taxon>
    </lineage>
</organism>
<dbReference type="STRING" id="43335.A0A4U5QRN3"/>
<proteinExistence type="predicted"/>
<feature type="compositionally biased region" description="Basic and acidic residues" evidence="1">
    <location>
        <begin position="125"/>
        <end position="153"/>
    </location>
</feature>
<dbReference type="PANTHER" id="PTHR31722">
    <property type="entry name" value="OS06G0675200 PROTEIN"/>
    <property type="match status" value="1"/>
</dbReference>
<evidence type="ECO:0000256" key="1">
    <source>
        <dbReference type="SAM" id="MobiDB-lite"/>
    </source>
</evidence>
<evidence type="ECO:0000313" key="2">
    <source>
        <dbReference type="EMBL" id="TKS13622.1"/>
    </source>
</evidence>
<reference evidence="2" key="1">
    <citation type="submission" date="2018-10" db="EMBL/GenBank/DDBJ databases">
        <title>Population genomic analysis revealed the cold adaptation of white poplar.</title>
        <authorList>
            <person name="Liu Y.-J."/>
        </authorList>
    </citation>
    <scope>NUCLEOTIDE SEQUENCE [LARGE SCALE GENOMIC DNA]</scope>
    <source>
        <strain evidence="2">PAL-ZL1</strain>
    </source>
</reference>
<dbReference type="AlphaFoldDB" id="A0A4U5QRN3"/>
<name>A0A4U5QRN3_POPAL</name>